<reference evidence="1" key="1">
    <citation type="submission" date="2021-05" db="EMBL/GenBank/DDBJ databases">
        <authorList>
            <person name="Pan Q."/>
            <person name="Jouanno E."/>
            <person name="Zahm M."/>
            <person name="Klopp C."/>
            <person name="Cabau C."/>
            <person name="Louis A."/>
            <person name="Berthelot C."/>
            <person name="Parey E."/>
            <person name="Roest Crollius H."/>
            <person name="Montfort J."/>
            <person name="Robinson-Rechavi M."/>
            <person name="Bouchez O."/>
            <person name="Lampietro C."/>
            <person name="Lopez Roques C."/>
            <person name="Donnadieu C."/>
            <person name="Postlethwait J."/>
            <person name="Bobe J."/>
            <person name="Dillon D."/>
            <person name="Chandos A."/>
            <person name="von Hippel F."/>
            <person name="Guiguen Y."/>
        </authorList>
    </citation>
    <scope>NUCLEOTIDE SEQUENCE</scope>
    <source>
        <strain evidence="1">YG-Jan2019</strain>
    </source>
</reference>
<comment type="caution">
    <text evidence="1">The sequence shown here is derived from an EMBL/GenBank/DDBJ whole genome shotgun (WGS) entry which is preliminary data.</text>
</comment>
<name>A0ACC2H088_DALPE</name>
<proteinExistence type="predicted"/>
<accession>A0ACC2H088</accession>
<evidence type="ECO:0000313" key="1">
    <source>
        <dbReference type="EMBL" id="KAJ8009070.1"/>
    </source>
</evidence>
<gene>
    <name evidence="1" type="ORF">DPEC_G00085030</name>
</gene>
<sequence length="184" mass="20444">MVLFLPHWHRRRQHMKSICTKTVTRPDATHTGGEKYPERVLPFGSQRPMLPRVTFSRDWPVAGKHQEEGTALVIIPTPPDEGLEPQNTDRITGTGEERQAVNTGGHSTVAANASSSDRRSQHPSLLRIAHPLPIAAVGGGAASCCGRNHRVVLASEWEWRRRTMQEPGFVKPIGPVEYVERVPI</sequence>
<dbReference type="Proteomes" id="UP001157502">
    <property type="component" value="Chromosome 7"/>
</dbReference>
<evidence type="ECO:0000313" key="2">
    <source>
        <dbReference type="Proteomes" id="UP001157502"/>
    </source>
</evidence>
<dbReference type="EMBL" id="CM055734">
    <property type="protein sequence ID" value="KAJ8009070.1"/>
    <property type="molecule type" value="Genomic_DNA"/>
</dbReference>
<protein>
    <submittedName>
        <fullName evidence="1">Uncharacterized protein</fullName>
    </submittedName>
</protein>
<keyword evidence="2" id="KW-1185">Reference proteome</keyword>
<organism evidence="1 2">
    <name type="scientific">Dallia pectoralis</name>
    <name type="common">Alaska blackfish</name>
    <dbReference type="NCBI Taxonomy" id="75939"/>
    <lineage>
        <taxon>Eukaryota</taxon>
        <taxon>Metazoa</taxon>
        <taxon>Chordata</taxon>
        <taxon>Craniata</taxon>
        <taxon>Vertebrata</taxon>
        <taxon>Euteleostomi</taxon>
        <taxon>Actinopterygii</taxon>
        <taxon>Neopterygii</taxon>
        <taxon>Teleostei</taxon>
        <taxon>Protacanthopterygii</taxon>
        <taxon>Esociformes</taxon>
        <taxon>Umbridae</taxon>
        <taxon>Dallia</taxon>
    </lineage>
</organism>